<gene>
    <name evidence="5" type="ORF">HC175_02695</name>
</gene>
<keyword evidence="2" id="KW-0175">Coiled coil</keyword>
<dbReference type="Gene3D" id="2.40.30.170">
    <property type="match status" value="1"/>
</dbReference>
<dbReference type="SUPFAM" id="SSF111369">
    <property type="entry name" value="HlyD-like secretion proteins"/>
    <property type="match status" value="1"/>
</dbReference>
<evidence type="ECO:0000313" key="5">
    <source>
        <dbReference type="EMBL" id="NJW51817.1"/>
    </source>
</evidence>
<protein>
    <submittedName>
        <fullName evidence="5">Efflux RND transporter periplasmic adaptor subunit</fullName>
    </submittedName>
</protein>
<organism evidence="5 6">
    <name type="scientific">Salinimicrobium oceani</name>
    <dbReference type="NCBI Taxonomy" id="2722702"/>
    <lineage>
        <taxon>Bacteria</taxon>
        <taxon>Pseudomonadati</taxon>
        <taxon>Bacteroidota</taxon>
        <taxon>Flavobacteriia</taxon>
        <taxon>Flavobacteriales</taxon>
        <taxon>Flavobacteriaceae</taxon>
        <taxon>Salinimicrobium</taxon>
    </lineage>
</organism>
<dbReference type="EMBL" id="JAAVJR010000001">
    <property type="protein sequence ID" value="NJW51817.1"/>
    <property type="molecule type" value="Genomic_DNA"/>
</dbReference>
<dbReference type="Pfam" id="PF25917">
    <property type="entry name" value="BSH_RND"/>
    <property type="match status" value="1"/>
</dbReference>
<reference evidence="5 6" key="1">
    <citation type="submission" date="2020-03" db="EMBL/GenBank/DDBJ databases">
        <title>Salinimicrobium sp. nov, isolated from SCS.</title>
        <authorList>
            <person name="Cao W.R."/>
        </authorList>
    </citation>
    <scope>NUCLEOTIDE SEQUENCE [LARGE SCALE GENOMIC DNA]</scope>
    <source>
        <strain evidence="6">J15B91</strain>
    </source>
</reference>
<dbReference type="NCBIfam" id="TIGR01730">
    <property type="entry name" value="RND_mfp"/>
    <property type="match status" value="1"/>
</dbReference>
<evidence type="ECO:0000256" key="2">
    <source>
        <dbReference type="SAM" id="Coils"/>
    </source>
</evidence>
<dbReference type="Gene3D" id="2.40.50.100">
    <property type="match status" value="1"/>
</dbReference>
<evidence type="ECO:0000313" key="6">
    <source>
        <dbReference type="Proteomes" id="UP000703674"/>
    </source>
</evidence>
<evidence type="ECO:0000259" key="4">
    <source>
        <dbReference type="Pfam" id="PF25917"/>
    </source>
</evidence>
<keyword evidence="6" id="KW-1185">Reference proteome</keyword>
<dbReference type="RefSeq" id="WP_168136953.1">
    <property type="nucleotide sequence ID" value="NZ_JAAVJR010000001.1"/>
</dbReference>
<keyword evidence="3" id="KW-0812">Transmembrane</keyword>
<keyword evidence="3" id="KW-1133">Transmembrane helix</keyword>
<dbReference type="Gene3D" id="1.10.287.470">
    <property type="entry name" value="Helix hairpin bin"/>
    <property type="match status" value="1"/>
</dbReference>
<feature type="coiled-coil region" evidence="2">
    <location>
        <begin position="161"/>
        <end position="188"/>
    </location>
</feature>
<accession>A0ABX1CVP1</accession>
<dbReference type="Proteomes" id="UP000703674">
    <property type="component" value="Unassembled WGS sequence"/>
</dbReference>
<proteinExistence type="inferred from homology"/>
<sequence>MSRKKIIIISVVILLFAVVITSFIFFTEPTAQSEGASKEMAMLVQTTSAEAGSYSPELVATGTVMPVNDVSLSARVGGEVSRRDPQFVPGGSVRKGQVLLQIDPADYRNALELRRSELMQAQTELEVEMGRQEVAQQDLKLVGAATLSEEERSLVLRQPQLNAVKARIKAAQAAVDQAQLNLSRTTIRAPFDAHIITQNVTTGSQVAPGVDLGRLVGTETYRVVLSLPVSKLQWLSFPTAEEEKGSMVKIRNTSAWPESSFRTGFLSSMVGALDDQSRLARILVEVPDPLAQDTATGPELLLGSFVEAKVQAQKIDNVVRLDRDHLRKNNTVWVMQDGKLDIRDVQVLLTDHQYVYIDQGLTGGETVVTTNLSTVANGIPLRTEKDSTAKAPQD</sequence>
<evidence type="ECO:0000256" key="3">
    <source>
        <dbReference type="SAM" id="Phobius"/>
    </source>
</evidence>
<evidence type="ECO:0000256" key="1">
    <source>
        <dbReference type="ARBA" id="ARBA00009477"/>
    </source>
</evidence>
<comment type="similarity">
    <text evidence="1">Belongs to the membrane fusion protein (MFP) (TC 8.A.1) family.</text>
</comment>
<dbReference type="InterPro" id="IPR006143">
    <property type="entry name" value="RND_pump_MFP"/>
</dbReference>
<comment type="caution">
    <text evidence="5">The sequence shown here is derived from an EMBL/GenBank/DDBJ whole genome shotgun (WGS) entry which is preliminary data.</text>
</comment>
<dbReference type="Gene3D" id="2.40.420.20">
    <property type="match status" value="1"/>
</dbReference>
<dbReference type="InterPro" id="IPR058625">
    <property type="entry name" value="MdtA-like_BSH"/>
</dbReference>
<keyword evidence="3" id="KW-0472">Membrane</keyword>
<dbReference type="PANTHER" id="PTHR30469">
    <property type="entry name" value="MULTIDRUG RESISTANCE PROTEIN MDTA"/>
    <property type="match status" value="1"/>
</dbReference>
<dbReference type="PANTHER" id="PTHR30469:SF12">
    <property type="entry name" value="MULTIDRUG RESISTANCE PROTEIN MDTA"/>
    <property type="match status" value="1"/>
</dbReference>
<feature type="transmembrane region" description="Helical" evidence="3">
    <location>
        <begin position="7"/>
        <end position="26"/>
    </location>
</feature>
<name>A0ABX1CVP1_9FLAO</name>
<feature type="domain" description="Multidrug resistance protein MdtA-like barrel-sandwich hybrid" evidence="4">
    <location>
        <begin position="69"/>
        <end position="209"/>
    </location>
</feature>